<accession>A0ACB6RRF3</accession>
<dbReference type="Proteomes" id="UP000799754">
    <property type="component" value="Unassembled WGS sequence"/>
</dbReference>
<dbReference type="EMBL" id="MU006731">
    <property type="protein sequence ID" value="KAF2624364.1"/>
    <property type="molecule type" value="Genomic_DNA"/>
</dbReference>
<evidence type="ECO:0000313" key="2">
    <source>
        <dbReference type="Proteomes" id="UP000799754"/>
    </source>
</evidence>
<keyword evidence="2" id="KW-1185">Reference proteome</keyword>
<comment type="caution">
    <text evidence="1">The sequence shown here is derived from an EMBL/GenBank/DDBJ whole genome shotgun (WGS) entry which is preliminary data.</text>
</comment>
<gene>
    <name evidence="1" type="ORF">BU25DRAFT_424148</name>
</gene>
<name>A0ACB6RRF3_9PLEO</name>
<proteinExistence type="predicted"/>
<evidence type="ECO:0000313" key="1">
    <source>
        <dbReference type="EMBL" id="KAF2624364.1"/>
    </source>
</evidence>
<sequence length="188" mass="20728">MVAHSVIIRVNVTQYGIDGSVKLGTLRYLRLRALPKYLMMQGACIHINAEQPPPPSQPSLQANNLGCEGKHRSLMRMSGTESTEALLGSSVTQFEQPSSGCPAPGGIRHPSKGTIPVAPWNAQKHRHAVVILPNSLLIMGHEVSWQDTANNCPTYRVMVLVQWNLATSFPYQNRFVAFVSACWENHKS</sequence>
<organism evidence="1 2">
    <name type="scientific">Macroventuria anomochaeta</name>
    <dbReference type="NCBI Taxonomy" id="301207"/>
    <lineage>
        <taxon>Eukaryota</taxon>
        <taxon>Fungi</taxon>
        <taxon>Dikarya</taxon>
        <taxon>Ascomycota</taxon>
        <taxon>Pezizomycotina</taxon>
        <taxon>Dothideomycetes</taxon>
        <taxon>Pleosporomycetidae</taxon>
        <taxon>Pleosporales</taxon>
        <taxon>Pleosporineae</taxon>
        <taxon>Didymellaceae</taxon>
        <taxon>Macroventuria</taxon>
    </lineage>
</organism>
<reference evidence="1" key="1">
    <citation type="journal article" date="2020" name="Stud. Mycol.">
        <title>101 Dothideomycetes genomes: a test case for predicting lifestyles and emergence of pathogens.</title>
        <authorList>
            <person name="Haridas S."/>
            <person name="Albert R."/>
            <person name="Binder M."/>
            <person name="Bloem J."/>
            <person name="Labutti K."/>
            <person name="Salamov A."/>
            <person name="Andreopoulos B."/>
            <person name="Baker S."/>
            <person name="Barry K."/>
            <person name="Bills G."/>
            <person name="Bluhm B."/>
            <person name="Cannon C."/>
            <person name="Castanera R."/>
            <person name="Culley D."/>
            <person name="Daum C."/>
            <person name="Ezra D."/>
            <person name="Gonzalez J."/>
            <person name="Henrissat B."/>
            <person name="Kuo A."/>
            <person name="Liang C."/>
            <person name="Lipzen A."/>
            <person name="Lutzoni F."/>
            <person name="Magnuson J."/>
            <person name="Mondo S."/>
            <person name="Nolan M."/>
            <person name="Ohm R."/>
            <person name="Pangilinan J."/>
            <person name="Park H.-J."/>
            <person name="Ramirez L."/>
            <person name="Alfaro M."/>
            <person name="Sun H."/>
            <person name="Tritt A."/>
            <person name="Yoshinaga Y."/>
            <person name="Zwiers L.-H."/>
            <person name="Turgeon B."/>
            <person name="Goodwin S."/>
            <person name="Spatafora J."/>
            <person name="Crous P."/>
            <person name="Grigoriev I."/>
        </authorList>
    </citation>
    <scope>NUCLEOTIDE SEQUENCE</scope>
    <source>
        <strain evidence="1">CBS 525.71</strain>
    </source>
</reference>
<protein>
    <submittedName>
        <fullName evidence="1">Uncharacterized protein</fullName>
    </submittedName>
</protein>